<accession>A0A4D7BB17</accession>
<feature type="region of interest" description="Disordered" evidence="5">
    <location>
        <begin position="102"/>
        <end position="123"/>
    </location>
</feature>
<evidence type="ECO:0000256" key="5">
    <source>
        <dbReference type="SAM" id="MobiDB-lite"/>
    </source>
</evidence>
<dbReference type="KEGG" id="pstg:E8M01_21925"/>
<feature type="domain" description="Lipopolysaccharide assembly protein A" evidence="7">
    <location>
        <begin position="25"/>
        <end position="94"/>
    </location>
</feature>
<dbReference type="Pfam" id="PF06305">
    <property type="entry name" value="LapA_dom"/>
    <property type="match status" value="1"/>
</dbReference>
<sequence length="123" mass="13164">MIKRIVNWLVLAPIAIVAVVLAVANRAPVTFSFDPFSRDLSAASLTMPLFVLVLASVALGVVIGGTVSWWKQGVHRRHARKAEQELDSARAEIELLRNEIAKNGGTPPAPHGGPLSFFGRSAA</sequence>
<evidence type="ECO:0000313" key="9">
    <source>
        <dbReference type="Proteomes" id="UP000298781"/>
    </source>
</evidence>
<dbReference type="AlphaFoldDB" id="A0A4D7BB17"/>
<dbReference type="GO" id="GO:0005886">
    <property type="term" value="C:plasma membrane"/>
    <property type="evidence" value="ECO:0007669"/>
    <property type="project" value="InterPro"/>
</dbReference>
<name>A0A4D7BB17_9HYPH</name>
<dbReference type="RefSeq" id="WP_136962097.1">
    <property type="nucleotide sequence ID" value="NZ_CP039690.1"/>
</dbReference>
<reference evidence="8 9" key="1">
    <citation type="submission" date="2019-04" db="EMBL/GenBank/DDBJ databases">
        <title>Phreatobacter aquaticus sp. nov.</title>
        <authorList>
            <person name="Choi A."/>
        </authorList>
    </citation>
    <scope>NUCLEOTIDE SEQUENCE [LARGE SCALE GENOMIC DNA]</scope>
    <source>
        <strain evidence="8 9">KCTC 52518</strain>
    </source>
</reference>
<dbReference type="OrthoDB" id="7868067at2"/>
<keyword evidence="3 6" id="KW-1133">Transmembrane helix</keyword>
<dbReference type="EMBL" id="CP039690">
    <property type="protein sequence ID" value="QCI66656.1"/>
    <property type="molecule type" value="Genomic_DNA"/>
</dbReference>
<feature type="transmembrane region" description="Helical" evidence="6">
    <location>
        <begin position="50"/>
        <end position="70"/>
    </location>
</feature>
<dbReference type="Proteomes" id="UP000298781">
    <property type="component" value="Chromosome"/>
</dbReference>
<evidence type="ECO:0000256" key="6">
    <source>
        <dbReference type="SAM" id="Phobius"/>
    </source>
</evidence>
<keyword evidence="1" id="KW-1003">Cell membrane</keyword>
<keyword evidence="2 6" id="KW-0812">Transmembrane</keyword>
<organism evidence="8 9">
    <name type="scientific">Phreatobacter stygius</name>
    <dbReference type="NCBI Taxonomy" id="1940610"/>
    <lineage>
        <taxon>Bacteria</taxon>
        <taxon>Pseudomonadati</taxon>
        <taxon>Pseudomonadota</taxon>
        <taxon>Alphaproteobacteria</taxon>
        <taxon>Hyphomicrobiales</taxon>
        <taxon>Phreatobacteraceae</taxon>
        <taxon>Phreatobacter</taxon>
    </lineage>
</organism>
<keyword evidence="4 6" id="KW-0472">Membrane</keyword>
<evidence type="ECO:0000256" key="2">
    <source>
        <dbReference type="ARBA" id="ARBA00022692"/>
    </source>
</evidence>
<protein>
    <submittedName>
        <fullName evidence="8">LapA family protein</fullName>
    </submittedName>
</protein>
<evidence type="ECO:0000313" key="8">
    <source>
        <dbReference type="EMBL" id="QCI66656.1"/>
    </source>
</evidence>
<proteinExistence type="predicted"/>
<evidence type="ECO:0000256" key="4">
    <source>
        <dbReference type="ARBA" id="ARBA00023136"/>
    </source>
</evidence>
<dbReference type="InterPro" id="IPR010445">
    <property type="entry name" value="LapA_dom"/>
</dbReference>
<evidence type="ECO:0000259" key="7">
    <source>
        <dbReference type="Pfam" id="PF06305"/>
    </source>
</evidence>
<evidence type="ECO:0000256" key="3">
    <source>
        <dbReference type="ARBA" id="ARBA00022989"/>
    </source>
</evidence>
<keyword evidence="9" id="KW-1185">Reference proteome</keyword>
<gene>
    <name evidence="8" type="ORF">E8M01_21925</name>
</gene>
<evidence type="ECO:0000256" key="1">
    <source>
        <dbReference type="ARBA" id="ARBA00022475"/>
    </source>
</evidence>